<keyword evidence="13" id="KW-0413">Isomerase</keyword>
<dbReference type="GO" id="GO:0005829">
    <property type="term" value="C:cytosol"/>
    <property type="evidence" value="ECO:0007669"/>
    <property type="project" value="TreeGrafter"/>
</dbReference>
<keyword evidence="6 9" id="KW-0460">Magnesium</keyword>
<keyword evidence="9" id="KW-0521">NADP</keyword>
<evidence type="ECO:0000313" key="14">
    <source>
        <dbReference type="Proteomes" id="UP000182743"/>
    </source>
</evidence>
<dbReference type="InterPro" id="IPR013116">
    <property type="entry name" value="KARI_N"/>
</dbReference>
<feature type="binding site" evidence="9 10">
    <location>
        <position position="226"/>
    </location>
    <ligand>
        <name>Mg(2+)</name>
        <dbReference type="ChEBI" id="CHEBI:18420"/>
        <label>2</label>
    </ligand>
</feature>
<dbReference type="GO" id="GO:0000287">
    <property type="term" value="F:magnesium ion binding"/>
    <property type="evidence" value="ECO:0007669"/>
    <property type="project" value="UniProtKB-UniRule"/>
</dbReference>
<dbReference type="Proteomes" id="UP000182743">
    <property type="component" value="Unassembled WGS sequence"/>
</dbReference>
<dbReference type="InterPro" id="IPR013023">
    <property type="entry name" value="KARI"/>
</dbReference>
<dbReference type="FunFam" id="3.40.50.720:FF:000023">
    <property type="entry name" value="Ketol-acid reductoisomerase (NADP(+))"/>
    <property type="match status" value="1"/>
</dbReference>
<dbReference type="NCBIfam" id="NF004017">
    <property type="entry name" value="PRK05479.1"/>
    <property type="match status" value="1"/>
</dbReference>
<evidence type="ECO:0000256" key="6">
    <source>
        <dbReference type="ARBA" id="ARBA00022842"/>
    </source>
</evidence>
<dbReference type="NCBIfam" id="NF009940">
    <property type="entry name" value="PRK13403.1"/>
    <property type="match status" value="1"/>
</dbReference>
<keyword evidence="5 9" id="KW-0479">Metal-binding</keyword>
<feature type="binding site" evidence="9">
    <location>
        <begin position="60"/>
        <end position="63"/>
    </location>
    <ligand>
        <name>NADP(+)</name>
        <dbReference type="ChEBI" id="CHEBI:58349"/>
    </ligand>
</feature>
<name>A0A1J5JG49_NEOTH</name>
<dbReference type="InterPro" id="IPR036291">
    <property type="entry name" value="NAD(P)-bd_dom_sf"/>
</dbReference>
<feature type="domain" description="KARI C-terminal knotted" evidence="12">
    <location>
        <begin position="218"/>
        <end position="363"/>
    </location>
</feature>
<comment type="caution">
    <text evidence="9">Lacks conserved residue(s) required for the propagation of feature annotation.</text>
</comment>
<feature type="binding site" evidence="9 10">
    <location>
        <position position="266"/>
    </location>
    <ligand>
        <name>Mg(2+)</name>
        <dbReference type="ChEBI" id="CHEBI:18420"/>
        <label>2</label>
    </ligand>
</feature>
<protein>
    <recommendedName>
        <fullName evidence="9">Ketol-acid reductoisomerase (NADP(+))</fullName>
        <shortName evidence="9">KARI</shortName>
        <ecNumber evidence="9">1.1.1.86</ecNumber>
    </recommendedName>
    <alternativeName>
        <fullName evidence="9">Acetohydroxy-acid isomeroreductase</fullName>
        <shortName evidence="9">AHIR</shortName>
    </alternativeName>
    <alternativeName>
        <fullName evidence="9">Alpha-keto-beta-hydroxylacyl reductoisomerase</fullName>
    </alternativeName>
</protein>
<evidence type="ECO:0000256" key="4">
    <source>
        <dbReference type="ARBA" id="ARBA00022605"/>
    </source>
</evidence>
<keyword evidence="8 9" id="KW-0100">Branched-chain amino acid biosynthesis</keyword>
<dbReference type="SUPFAM" id="SSF51735">
    <property type="entry name" value="NAD(P)-binding Rossmann-fold domains"/>
    <property type="match status" value="1"/>
</dbReference>
<dbReference type="PIRSF" id="PIRSF000116">
    <property type="entry name" value="IlvC_gammaproteo"/>
    <property type="match status" value="1"/>
</dbReference>
<dbReference type="InterPro" id="IPR000506">
    <property type="entry name" value="KARI_C"/>
</dbReference>
<sequence>MFYRQEFPQRVRISYIIIQYTGGEFLAGFFRVRSKVAVVYYDQDADLNVLKGKKIAVMGYGSQGHSQAQNLKDSGLDVVVGLRPESKSRAAARAAGLEVKTVAEAAAEADIIQILLPDETQARVYREEIAPYLTGGKVLMFSHGFNIHFNQIVPPADVDVIMVAPKGPGHLVRRTYVEGQGVPALIAIYQDASGKAKEIGLAYAKGIGATRAGVIETTFKEETETDLFGEQAVLCGGTTALVKAGFETLVEAGYQPEIAYFECLHELKLIVDLMYEGGIKYMRYSISDTAEYGDVTRGPRLIDDHVKATMKSILKEIQDGVFAREWILENQAGRPSFNAFRKKEREHLIEQVGDQLREMMSWLKK</sequence>
<feature type="binding site" evidence="9 10">
    <location>
        <position position="230"/>
    </location>
    <ligand>
        <name>Mg(2+)</name>
        <dbReference type="ChEBI" id="CHEBI:18420"/>
        <label>1</label>
    </ligand>
</feature>
<feature type="domain" description="KARI N-terminal Rossmann" evidence="11">
    <location>
        <begin position="36"/>
        <end position="217"/>
    </location>
</feature>
<evidence type="ECO:0000256" key="1">
    <source>
        <dbReference type="ARBA" id="ARBA00004864"/>
    </source>
</evidence>
<dbReference type="PROSITE" id="PS51851">
    <property type="entry name" value="KARI_C"/>
    <property type="match status" value="1"/>
</dbReference>
<evidence type="ECO:0000256" key="8">
    <source>
        <dbReference type="ARBA" id="ARBA00023304"/>
    </source>
</evidence>
<dbReference type="EC" id="1.1.1.86" evidence="9"/>
<dbReference type="Pfam" id="PF01450">
    <property type="entry name" value="KARI_C"/>
    <property type="match status" value="1"/>
</dbReference>
<evidence type="ECO:0000256" key="5">
    <source>
        <dbReference type="ARBA" id="ARBA00022723"/>
    </source>
</evidence>
<feature type="binding site" evidence="9">
    <location>
        <position position="86"/>
    </location>
    <ligand>
        <name>NADP(+)</name>
        <dbReference type="ChEBI" id="CHEBI:58349"/>
    </ligand>
</feature>
<comment type="similarity">
    <text evidence="3 9 10">Belongs to the ketol-acid reductoisomerase family.</text>
</comment>
<dbReference type="GO" id="GO:0004455">
    <property type="term" value="F:ketol-acid reductoisomerase activity"/>
    <property type="evidence" value="ECO:0007669"/>
    <property type="project" value="UniProtKB-UniRule"/>
</dbReference>
<dbReference type="GO" id="GO:0009097">
    <property type="term" value="P:isoleucine biosynthetic process"/>
    <property type="evidence" value="ECO:0007669"/>
    <property type="project" value="UniProtKB-UniRule"/>
</dbReference>
<keyword evidence="4 9" id="KW-0028">Amino-acid biosynthesis</keyword>
<comment type="function">
    <text evidence="9">Involved in the biosynthesis of branched-chain amino acids (BCAA). Catalyzes an alkyl-migration followed by a ketol-acid reduction of (S)-2-acetolactate (S2AL) to yield (R)-2,3-dihydroxy-isovalerate. In the isomerase reaction, S2AL is rearranged via a Mg-dependent methyl migration to produce 3-hydroxy-3-methyl-2-ketobutyrate (HMKB). In the reductase reaction, this 2-ketoacid undergoes a metal-dependent reduction by NADPH to yield (R)-2,3-dihydroxy-isovalerate.</text>
</comment>
<comment type="cofactor">
    <cofactor evidence="9">
        <name>Mg(2+)</name>
        <dbReference type="ChEBI" id="CHEBI:18420"/>
    </cofactor>
    <text evidence="9">Binds 2 magnesium ions per subunit.</text>
</comment>
<evidence type="ECO:0000256" key="10">
    <source>
        <dbReference type="PROSITE-ProRule" id="PRU01198"/>
    </source>
</evidence>
<comment type="pathway">
    <text evidence="2 9">Amino-acid biosynthesis; L-isoleucine biosynthesis; L-isoleucine from 2-oxobutanoate: step 2/4.</text>
</comment>
<dbReference type="SUPFAM" id="SSF48179">
    <property type="entry name" value="6-phosphogluconate dehydrogenase C-terminal domain-like"/>
    <property type="match status" value="1"/>
</dbReference>
<feature type="binding site" evidence="9 10">
    <location>
        <position position="262"/>
    </location>
    <ligand>
        <name>Mg(2+)</name>
        <dbReference type="ChEBI" id="CHEBI:18420"/>
        <label>2</label>
    </ligand>
</feature>
<dbReference type="NCBIfam" id="TIGR00465">
    <property type="entry name" value="ilvC"/>
    <property type="match status" value="1"/>
</dbReference>
<gene>
    <name evidence="13" type="primary">ilvC_2</name>
    <name evidence="9" type="synonym">ilvC</name>
    <name evidence="13" type="ORF">MOOR_18530</name>
</gene>
<dbReference type="PANTHER" id="PTHR21371">
    <property type="entry name" value="KETOL-ACID REDUCTOISOMERASE, MITOCHONDRIAL"/>
    <property type="match status" value="1"/>
</dbReference>
<proteinExistence type="inferred from homology"/>
<reference evidence="13 14" key="1">
    <citation type="submission" date="2016-08" db="EMBL/GenBank/DDBJ databases">
        <title>Genome-based comparison of Moorella thermoacetic strains.</title>
        <authorList>
            <person name="Poehlein A."/>
            <person name="Bengelsdorf F.R."/>
            <person name="Esser C."/>
            <person name="Duerre P."/>
            <person name="Daniel R."/>
        </authorList>
    </citation>
    <scope>NUCLEOTIDE SEQUENCE [LARGE SCALE GENOMIC DNA]</scope>
    <source>
        <strain evidence="13 14">DSM 11768</strain>
    </source>
</reference>
<dbReference type="PROSITE" id="PS51850">
    <property type="entry name" value="KARI_N"/>
    <property type="match status" value="1"/>
</dbReference>
<evidence type="ECO:0000256" key="2">
    <source>
        <dbReference type="ARBA" id="ARBA00004885"/>
    </source>
</evidence>
<evidence type="ECO:0000313" key="13">
    <source>
        <dbReference type="EMBL" id="OIQ08502.1"/>
    </source>
</evidence>
<comment type="pathway">
    <text evidence="1 9">Amino-acid biosynthesis; L-valine biosynthesis; L-valine from pyruvate: step 2/4.</text>
</comment>
<dbReference type="Pfam" id="PF07991">
    <property type="entry name" value="KARI_N"/>
    <property type="match status" value="1"/>
</dbReference>
<dbReference type="Gene3D" id="3.40.50.720">
    <property type="entry name" value="NAD(P)-binding Rossmann-like Domain"/>
    <property type="match status" value="1"/>
</dbReference>
<dbReference type="GO" id="GO:0009099">
    <property type="term" value="P:L-valine biosynthetic process"/>
    <property type="evidence" value="ECO:0007669"/>
    <property type="project" value="UniProtKB-UniRule"/>
</dbReference>
<dbReference type="InterPro" id="IPR014359">
    <property type="entry name" value="KARI_prok"/>
</dbReference>
<feature type="binding site" evidence="9">
    <location>
        <position position="169"/>
    </location>
    <ligand>
        <name>NADP(+)</name>
        <dbReference type="ChEBI" id="CHEBI:58349"/>
    </ligand>
</feature>
<dbReference type="AlphaFoldDB" id="A0A1J5JG49"/>
<dbReference type="EMBL" id="MIHH01000010">
    <property type="protein sequence ID" value="OIQ08502.1"/>
    <property type="molecule type" value="Genomic_DNA"/>
</dbReference>
<dbReference type="UniPathway" id="UPA00047">
    <property type="reaction ID" value="UER00056"/>
</dbReference>
<feature type="binding site" evidence="9 10">
    <location>
        <position position="226"/>
    </location>
    <ligand>
        <name>Mg(2+)</name>
        <dbReference type="ChEBI" id="CHEBI:18420"/>
        <label>1</label>
    </ligand>
</feature>
<keyword evidence="7 9" id="KW-0560">Oxidoreductase</keyword>
<evidence type="ECO:0000259" key="11">
    <source>
        <dbReference type="PROSITE" id="PS51850"/>
    </source>
</evidence>
<evidence type="ECO:0000259" key="12">
    <source>
        <dbReference type="PROSITE" id="PS51851"/>
    </source>
</evidence>
<feature type="binding site" evidence="9">
    <location>
        <position position="88"/>
    </location>
    <ligand>
        <name>NADP(+)</name>
        <dbReference type="ChEBI" id="CHEBI:58349"/>
    </ligand>
</feature>
<feature type="binding site" evidence="9">
    <location>
        <position position="83"/>
    </location>
    <ligand>
        <name>NADP(+)</name>
        <dbReference type="ChEBI" id="CHEBI:58349"/>
    </ligand>
</feature>
<dbReference type="GO" id="GO:0050661">
    <property type="term" value="F:NADP binding"/>
    <property type="evidence" value="ECO:0007669"/>
    <property type="project" value="InterPro"/>
</dbReference>
<dbReference type="InterPro" id="IPR008927">
    <property type="entry name" value="6-PGluconate_DH-like_C_sf"/>
</dbReference>
<dbReference type="UniPathway" id="UPA00049">
    <property type="reaction ID" value="UER00060"/>
</dbReference>
<evidence type="ECO:0000256" key="7">
    <source>
        <dbReference type="ARBA" id="ARBA00023002"/>
    </source>
</evidence>
<dbReference type="GO" id="GO:0016853">
    <property type="term" value="F:isomerase activity"/>
    <property type="evidence" value="ECO:0007669"/>
    <property type="project" value="UniProtKB-KW"/>
</dbReference>
<organism evidence="13 14">
    <name type="scientific">Neomoorella thermoacetica</name>
    <name type="common">Clostridium thermoaceticum</name>
    <dbReference type="NCBI Taxonomy" id="1525"/>
    <lineage>
        <taxon>Bacteria</taxon>
        <taxon>Bacillati</taxon>
        <taxon>Bacillota</taxon>
        <taxon>Clostridia</taxon>
        <taxon>Neomoorellales</taxon>
        <taxon>Neomoorellaceae</taxon>
        <taxon>Neomoorella</taxon>
    </lineage>
</organism>
<comment type="catalytic activity">
    <reaction evidence="9">
        <text>(2R,3R)-2,3-dihydroxy-3-methylpentanoate + NADP(+) = (S)-2-ethyl-2-hydroxy-3-oxobutanoate + NADPH + H(+)</text>
        <dbReference type="Rhea" id="RHEA:13493"/>
        <dbReference type="ChEBI" id="CHEBI:15378"/>
        <dbReference type="ChEBI" id="CHEBI:49256"/>
        <dbReference type="ChEBI" id="CHEBI:49258"/>
        <dbReference type="ChEBI" id="CHEBI:57783"/>
        <dbReference type="ChEBI" id="CHEBI:58349"/>
        <dbReference type="EC" id="1.1.1.86"/>
    </reaction>
</comment>
<evidence type="ECO:0000256" key="9">
    <source>
        <dbReference type="HAMAP-Rule" id="MF_00435"/>
    </source>
</evidence>
<feature type="active site" evidence="9">
    <location>
        <position position="143"/>
    </location>
</feature>
<accession>A0A1J5JG49</accession>
<comment type="caution">
    <text evidence="13">The sequence shown here is derived from an EMBL/GenBank/DDBJ whole genome shotgun (WGS) entry which is preliminary data.</text>
</comment>
<comment type="catalytic activity">
    <reaction evidence="9">
        <text>(2R)-2,3-dihydroxy-3-methylbutanoate + NADP(+) = (2S)-2-acetolactate + NADPH + H(+)</text>
        <dbReference type="Rhea" id="RHEA:22068"/>
        <dbReference type="ChEBI" id="CHEBI:15378"/>
        <dbReference type="ChEBI" id="CHEBI:49072"/>
        <dbReference type="ChEBI" id="CHEBI:57783"/>
        <dbReference type="ChEBI" id="CHEBI:58349"/>
        <dbReference type="ChEBI" id="CHEBI:58476"/>
        <dbReference type="EC" id="1.1.1.86"/>
    </reaction>
</comment>
<dbReference type="PANTHER" id="PTHR21371:SF1">
    <property type="entry name" value="KETOL-ACID REDUCTOISOMERASE, MITOCHONDRIAL"/>
    <property type="match status" value="1"/>
</dbReference>
<dbReference type="Gene3D" id="6.10.240.10">
    <property type="match status" value="1"/>
</dbReference>
<feature type="binding site" evidence="9 10">
    <location>
        <position position="287"/>
    </location>
    <ligand>
        <name>substrate</name>
    </ligand>
</feature>
<dbReference type="HAMAP" id="MF_00435">
    <property type="entry name" value="IlvC"/>
    <property type="match status" value="1"/>
</dbReference>
<evidence type="ECO:0000256" key="3">
    <source>
        <dbReference type="ARBA" id="ARBA00010318"/>
    </source>
</evidence>